<name>A0A3B0SDV4_9ZZZZ</name>
<dbReference type="SUPFAM" id="SSF50789">
    <property type="entry name" value="Herpes virus serine proteinase, assemblin"/>
    <property type="match status" value="1"/>
</dbReference>
<accession>A0A3B0SDV4</accession>
<dbReference type="InterPro" id="IPR054613">
    <property type="entry name" value="Peptidase_S78_dom"/>
</dbReference>
<feature type="region of interest" description="Disordered" evidence="4">
    <location>
        <begin position="151"/>
        <end position="182"/>
    </location>
</feature>
<keyword evidence="2 6" id="KW-0645">Protease</keyword>
<dbReference type="GO" id="GO:0008233">
    <property type="term" value="F:peptidase activity"/>
    <property type="evidence" value="ECO:0007669"/>
    <property type="project" value="UniProtKB-KW"/>
</dbReference>
<evidence type="ECO:0000256" key="4">
    <source>
        <dbReference type="SAM" id="MobiDB-lite"/>
    </source>
</evidence>
<dbReference type="GO" id="GO:0006508">
    <property type="term" value="P:proteolysis"/>
    <property type="evidence" value="ECO:0007669"/>
    <property type="project" value="UniProtKB-KW"/>
</dbReference>
<reference evidence="6" key="1">
    <citation type="submission" date="2018-06" db="EMBL/GenBank/DDBJ databases">
        <authorList>
            <person name="Zhirakovskaya E."/>
        </authorList>
    </citation>
    <scope>NUCLEOTIDE SEQUENCE</scope>
</reference>
<feature type="domain" description="Prohead serine protease" evidence="5">
    <location>
        <begin position="9"/>
        <end position="137"/>
    </location>
</feature>
<keyword evidence="3" id="KW-0378">Hydrolase</keyword>
<evidence type="ECO:0000256" key="3">
    <source>
        <dbReference type="ARBA" id="ARBA00022801"/>
    </source>
</evidence>
<protein>
    <submittedName>
        <fullName evidence="6">Gene Transfer Agent prohead protease</fullName>
    </submittedName>
</protein>
<dbReference type="InterPro" id="IPR006433">
    <property type="entry name" value="Prohead_protease"/>
</dbReference>
<proteinExistence type="predicted"/>
<organism evidence="6">
    <name type="scientific">hydrothermal vent metagenome</name>
    <dbReference type="NCBI Taxonomy" id="652676"/>
    <lineage>
        <taxon>unclassified sequences</taxon>
        <taxon>metagenomes</taxon>
        <taxon>ecological metagenomes</taxon>
    </lineage>
</organism>
<dbReference type="NCBIfam" id="TIGR01543">
    <property type="entry name" value="proheadase_HK97"/>
    <property type="match status" value="1"/>
</dbReference>
<evidence type="ECO:0000256" key="1">
    <source>
        <dbReference type="ARBA" id="ARBA00022612"/>
    </source>
</evidence>
<evidence type="ECO:0000313" key="6">
    <source>
        <dbReference type="EMBL" id="VAV93215.1"/>
    </source>
</evidence>
<evidence type="ECO:0000256" key="2">
    <source>
        <dbReference type="ARBA" id="ARBA00022670"/>
    </source>
</evidence>
<gene>
    <name evidence="6" type="ORF">MNBD_ALPHA05-1962</name>
</gene>
<keyword evidence="1" id="KW-1188">Viral release from host cell</keyword>
<dbReference type="AlphaFoldDB" id="A0A3B0SDV4"/>
<dbReference type="EMBL" id="UOEH01000109">
    <property type="protein sequence ID" value="VAV93215.1"/>
    <property type="molecule type" value="Genomic_DNA"/>
</dbReference>
<sequence length="201" mass="21598">MNNTSLIADIEGYASVFHTRDMNGDIVAPGAFKASLARRASPVRMLYQHAADTPIGRWISFVEDRRGLFVRGEIILSSPKAREVHALLRGGALDGLSIGYQAAKARKGPLNGRRITEADLWEVSIVTFPMASEARITHIGPARECAQVFFGPPSQPAREGAHTENGSYSRPGRASGSPPTDVRHFADALRSAASIASTMTA</sequence>
<evidence type="ECO:0000259" key="5">
    <source>
        <dbReference type="Pfam" id="PF04586"/>
    </source>
</evidence>
<dbReference type="Pfam" id="PF04586">
    <property type="entry name" value="Peptidase_S78"/>
    <property type="match status" value="1"/>
</dbReference>